<dbReference type="Gene3D" id="3.10.450.50">
    <property type="match status" value="1"/>
</dbReference>
<dbReference type="SUPFAM" id="SSF54427">
    <property type="entry name" value="NTF2-like"/>
    <property type="match status" value="1"/>
</dbReference>
<organism evidence="1 2">
    <name type="scientific">Confluentibacter flavum</name>
    <dbReference type="NCBI Taxonomy" id="1909700"/>
    <lineage>
        <taxon>Bacteria</taxon>
        <taxon>Pseudomonadati</taxon>
        <taxon>Bacteroidota</taxon>
        <taxon>Flavobacteriia</taxon>
        <taxon>Flavobacteriales</taxon>
        <taxon>Flavobacteriaceae</taxon>
        <taxon>Confluentibacter</taxon>
    </lineage>
</organism>
<protein>
    <recommendedName>
        <fullName evidence="3">Nuclear transport factor 2 family protein</fullName>
    </recommendedName>
</protein>
<dbReference type="InterPro" id="IPR032710">
    <property type="entry name" value="NTF2-like_dom_sf"/>
</dbReference>
<reference evidence="1 2" key="1">
    <citation type="submission" date="2017-12" db="EMBL/GenBank/DDBJ databases">
        <title>Confluentibacter flavum sp. nov., isolated from the saline lake.</title>
        <authorList>
            <person name="Yu L."/>
        </authorList>
    </citation>
    <scope>NUCLEOTIDE SEQUENCE [LARGE SCALE GENOMIC DNA]</scope>
    <source>
        <strain evidence="1 2">3B</strain>
    </source>
</reference>
<dbReference type="RefSeq" id="WP_106660183.1">
    <property type="nucleotide sequence ID" value="NZ_PJEO01000045.1"/>
</dbReference>
<dbReference type="Proteomes" id="UP000233435">
    <property type="component" value="Unassembled WGS sequence"/>
</dbReference>
<dbReference type="OrthoDB" id="824753at2"/>
<dbReference type="PROSITE" id="PS51257">
    <property type="entry name" value="PROKAR_LIPOPROTEIN"/>
    <property type="match status" value="1"/>
</dbReference>
<gene>
    <name evidence="1" type="ORF">CSW08_12310</name>
</gene>
<evidence type="ECO:0000313" key="1">
    <source>
        <dbReference type="EMBL" id="PKQ44612.1"/>
    </source>
</evidence>
<dbReference type="EMBL" id="PJEO01000045">
    <property type="protein sequence ID" value="PKQ44612.1"/>
    <property type="molecule type" value="Genomic_DNA"/>
</dbReference>
<evidence type="ECO:0000313" key="2">
    <source>
        <dbReference type="Proteomes" id="UP000233435"/>
    </source>
</evidence>
<proteinExistence type="predicted"/>
<dbReference type="AlphaFoldDB" id="A0A2N3HI99"/>
<name>A0A2N3HI99_9FLAO</name>
<accession>A0A2N3HI99</accession>
<sequence>MKKLLLLVTVAALFAACQNKPERYTTTSTNIDVIKKLVSDYEAGNWDAWTSNYSDSAKIYQNTWKKSATPKETSASLQGLLDNTSSYGFKHGEDEIFFEQTIDDKGETWVNFWGVWHGTLAANGQELEVPVHLTCHMIDGKIAEEYGFYNLSEVMAALEVIEATKMDIEMSAMEE</sequence>
<evidence type="ECO:0008006" key="3">
    <source>
        <dbReference type="Google" id="ProtNLM"/>
    </source>
</evidence>
<comment type="caution">
    <text evidence="1">The sequence shown here is derived from an EMBL/GenBank/DDBJ whole genome shotgun (WGS) entry which is preliminary data.</text>
</comment>
<keyword evidence="2" id="KW-1185">Reference proteome</keyword>